<evidence type="ECO:0000313" key="3">
    <source>
        <dbReference type="Proteomes" id="UP000767238"/>
    </source>
</evidence>
<name>A0A9P8K4P1_AURME</name>
<evidence type="ECO:0000313" key="2">
    <source>
        <dbReference type="EMBL" id="KAH0213717.1"/>
    </source>
</evidence>
<protein>
    <submittedName>
        <fullName evidence="2">Uncharacterized protein</fullName>
    </submittedName>
</protein>
<reference evidence="2" key="1">
    <citation type="journal article" date="2021" name="J Fungi (Basel)">
        <title>Virulence traits and population genomics of the black yeast Aureobasidium melanogenum.</title>
        <authorList>
            <person name="Cernosa A."/>
            <person name="Sun X."/>
            <person name="Gostincar C."/>
            <person name="Fang C."/>
            <person name="Gunde-Cimerman N."/>
            <person name="Song Z."/>
        </authorList>
    </citation>
    <scope>NUCLEOTIDE SEQUENCE</scope>
    <source>
        <strain evidence="2">EXF-8016</strain>
    </source>
</reference>
<sequence length="239" mass="25523">MSLALQQESGLCLLPHTVPWSSHAAAAGAPFAAPPVAPAFAVPPLPGPSAAINVTVAPSGNDLDTVDHEDEETDDEDDDLEPSPLVSVRSILIDKIVDLIYKAVIIGCYYTERIDGLDIPEGTHKVVGSDGRRIEVDPAGMQRNASEIIGHAIEVLNTAADGLKDDNLQEDELEGLATSTCEAISQIPVALTWYLRNSSNAGDAEEDMAKLASMQQAIVNEFDTVEEDEDEMEEDGDDE</sequence>
<feature type="region of interest" description="Disordered" evidence="1">
    <location>
        <begin position="56"/>
        <end position="82"/>
    </location>
</feature>
<reference evidence="2" key="2">
    <citation type="submission" date="2021-08" db="EMBL/GenBank/DDBJ databases">
        <authorList>
            <person name="Gostincar C."/>
            <person name="Sun X."/>
            <person name="Song Z."/>
            <person name="Gunde-Cimerman N."/>
        </authorList>
    </citation>
    <scope>NUCLEOTIDE SEQUENCE</scope>
    <source>
        <strain evidence="2">EXF-8016</strain>
    </source>
</reference>
<proteinExistence type="predicted"/>
<evidence type="ECO:0000256" key="1">
    <source>
        <dbReference type="SAM" id="MobiDB-lite"/>
    </source>
</evidence>
<feature type="compositionally biased region" description="Acidic residues" evidence="1">
    <location>
        <begin position="67"/>
        <end position="81"/>
    </location>
</feature>
<organism evidence="2 3">
    <name type="scientific">Aureobasidium melanogenum</name>
    <name type="common">Aureobasidium pullulans var. melanogenum</name>
    <dbReference type="NCBI Taxonomy" id="46634"/>
    <lineage>
        <taxon>Eukaryota</taxon>
        <taxon>Fungi</taxon>
        <taxon>Dikarya</taxon>
        <taxon>Ascomycota</taxon>
        <taxon>Pezizomycotina</taxon>
        <taxon>Dothideomycetes</taxon>
        <taxon>Dothideomycetidae</taxon>
        <taxon>Dothideales</taxon>
        <taxon>Saccotheciaceae</taxon>
        <taxon>Aureobasidium</taxon>
    </lineage>
</organism>
<accession>A0A9P8K4P1</accession>
<comment type="caution">
    <text evidence="2">The sequence shown here is derived from an EMBL/GenBank/DDBJ whole genome shotgun (WGS) entry which is preliminary data.</text>
</comment>
<gene>
    <name evidence="2" type="ORF">KCV03_g8765</name>
</gene>
<dbReference type="Proteomes" id="UP000767238">
    <property type="component" value="Unassembled WGS sequence"/>
</dbReference>
<dbReference type="OrthoDB" id="3933400at2759"/>
<dbReference type="AlphaFoldDB" id="A0A9P8K4P1"/>
<feature type="non-terminal residue" evidence="2">
    <location>
        <position position="239"/>
    </location>
</feature>
<dbReference type="EMBL" id="JAHFYH010000092">
    <property type="protein sequence ID" value="KAH0213717.1"/>
    <property type="molecule type" value="Genomic_DNA"/>
</dbReference>